<evidence type="ECO:0000256" key="1">
    <source>
        <dbReference type="ARBA" id="ARBA00001936"/>
    </source>
</evidence>
<dbReference type="GO" id="GO:0016818">
    <property type="term" value="F:hydrolase activity, acting on acid anhydrides, in phosphorus-containing anhydrides"/>
    <property type="evidence" value="ECO:0007669"/>
    <property type="project" value="InterPro"/>
</dbReference>
<name>A0A6J7S9Y1_9ZZZZ</name>
<comment type="cofactor">
    <cofactor evidence="1">
        <name>Mn(2+)</name>
        <dbReference type="ChEBI" id="CHEBI:29035"/>
    </cofactor>
</comment>
<dbReference type="InterPro" id="IPR039121">
    <property type="entry name" value="NUDT19"/>
</dbReference>
<comment type="cofactor">
    <cofactor evidence="2">
        <name>Mg(2+)</name>
        <dbReference type="ChEBI" id="CHEBI:18420"/>
    </cofactor>
</comment>
<gene>
    <name evidence="8" type="ORF">UFOPK3495_01509</name>
    <name evidence="9" type="ORF">UFOPK4237_00741</name>
</gene>
<accession>A0A6J7S9Y1</accession>
<dbReference type="InterPro" id="IPR000086">
    <property type="entry name" value="NUDIX_hydrolase_dom"/>
</dbReference>
<dbReference type="PANTHER" id="PTHR12318">
    <property type="entry name" value="TESTOSTERONE-REGULATED PROTEIN RP2"/>
    <property type="match status" value="1"/>
</dbReference>
<dbReference type="CDD" id="cd18870">
    <property type="entry name" value="NUDIX_AcylCoAdiphos_Nudt19"/>
    <property type="match status" value="1"/>
</dbReference>
<dbReference type="PANTHER" id="PTHR12318:SF0">
    <property type="entry name" value="ACYL-COENZYME A DIPHOSPHATASE NUDT19"/>
    <property type="match status" value="1"/>
</dbReference>
<keyword evidence="3" id="KW-0479">Metal-binding</keyword>
<evidence type="ECO:0000256" key="5">
    <source>
        <dbReference type="ARBA" id="ARBA00022842"/>
    </source>
</evidence>
<evidence type="ECO:0000259" key="7">
    <source>
        <dbReference type="PROSITE" id="PS51462"/>
    </source>
</evidence>
<reference evidence="9" key="1">
    <citation type="submission" date="2020-05" db="EMBL/GenBank/DDBJ databases">
        <authorList>
            <person name="Chiriac C."/>
            <person name="Salcher M."/>
            <person name="Ghai R."/>
            <person name="Kavagutti S V."/>
        </authorList>
    </citation>
    <scope>NUCLEOTIDE SEQUENCE</scope>
</reference>
<dbReference type="PROSITE" id="PS51462">
    <property type="entry name" value="NUDIX"/>
    <property type="match status" value="1"/>
</dbReference>
<evidence type="ECO:0000256" key="6">
    <source>
        <dbReference type="ARBA" id="ARBA00023211"/>
    </source>
</evidence>
<dbReference type="InterPro" id="IPR015797">
    <property type="entry name" value="NUDIX_hydrolase-like_dom_sf"/>
</dbReference>
<feature type="domain" description="Nudix hydrolase" evidence="7">
    <location>
        <begin position="27"/>
        <end position="192"/>
    </location>
</feature>
<dbReference type="EMBL" id="CAFBMC010000111">
    <property type="protein sequence ID" value="CAB4909830.1"/>
    <property type="molecule type" value="Genomic_DNA"/>
</dbReference>
<dbReference type="Pfam" id="PF00293">
    <property type="entry name" value="NUDIX"/>
    <property type="match status" value="1"/>
</dbReference>
<evidence type="ECO:0000313" key="9">
    <source>
        <dbReference type="EMBL" id="CAB5038013.1"/>
    </source>
</evidence>
<dbReference type="GO" id="GO:0046872">
    <property type="term" value="F:metal ion binding"/>
    <property type="evidence" value="ECO:0007669"/>
    <property type="project" value="UniProtKB-KW"/>
</dbReference>
<sequence length="257" mass="28492">MTRGFPEPALQRARELATGAADWQPVPPRSAATVLLLRETEQGLQTYMMCRASTMAFAANAYVFPGGRLDPQDLDQGNELEFDEETLASLSLRMSADFEETRGLLICAVRELEEEAGVTLDPHSLVLLDHWVTPEWEKLRYDVRFFIAHMPADQIAEPHGTEAVAARWVAPADAIAEANQGSILLMAPTRAALVHLLQHSQIAALVAAADAREIVPRMDRLHIDESGQEHWAIVHDRTGEVLELDRPVPPVEARENP</sequence>
<proteinExistence type="predicted"/>
<keyword evidence="4" id="KW-0378">Hydrolase</keyword>
<evidence type="ECO:0000256" key="2">
    <source>
        <dbReference type="ARBA" id="ARBA00001946"/>
    </source>
</evidence>
<evidence type="ECO:0000256" key="3">
    <source>
        <dbReference type="ARBA" id="ARBA00022723"/>
    </source>
</evidence>
<dbReference type="SUPFAM" id="SSF55811">
    <property type="entry name" value="Nudix"/>
    <property type="match status" value="1"/>
</dbReference>
<dbReference type="AlphaFoldDB" id="A0A6J7S9Y1"/>
<dbReference type="EMBL" id="CAFBPZ010000040">
    <property type="protein sequence ID" value="CAB5038013.1"/>
    <property type="molecule type" value="Genomic_DNA"/>
</dbReference>
<organism evidence="9">
    <name type="scientific">freshwater metagenome</name>
    <dbReference type="NCBI Taxonomy" id="449393"/>
    <lineage>
        <taxon>unclassified sequences</taxon>
        <taxon>metagenomes</taxon>
        <taxon>ecological metagenomes</taxon>
    </lineage>
</organism>
<keyword evidence="5" id="KW-0460">Magnesium</keyword>
<dbReference type="Gene3D" id="3.90.79.10">
    <property type="entry name" value="Nucleoside Triphosphate Pyrophosphohydrolase"/>
    <property type="match status" value="2"/>
</dbReference>
<evidence type="ECO:0000313" key="8">
    <source>
        <dbReference type="EMBL" id="CAB4909830.1"/>
    </source>
</evidence>
<protein>
    <submittedName>
        <fullName evidence="9">Unannotated protein</fullName>
    </submittedName>
</protein>
<evidence type="ECO:0000256" key="4">
    <source>
        <dbReference type="ARBA" id="ARBA00022801"/>
    </source>
</evidence>
<keyword evidence="6" id="KW-0464">Manganese</keyword>